<dbReference type="EMBL" id="AM422018">
    <property type="protein sequence ID" value="CAM12057.1"/>
    <property type="molecule type" value="Genomic_DNA"/>
</dbReference>
<dbReference type="InterPro" id="IPR000943">
    <property type="entry name" value="RNA_pol_sigma70"/>
</dbReference>
<sequence length="224" mass="26591">MPTDENRKKELFQEFLKNKKNLQIRNQLVELYYPLVNKIVSKFKYFPSILQRRDLFQEGVLGLINALEGYDFQVDIDQFIGYAIEHIKFAIHELIRKCQSASMPQKHKKIITKICFEEWEEATQPKWSKILTPHQLWLKQAHHDIFLQILTKNLTDKQFDVISWTFGVSPKDVEDNDKVIRSNKQIAEELENKYNQKFSLNRVAVIKIRAIAKLQKIFKKGENN</sequence>
<evidence type="ECO:0000313" key="6">
    <source>
        <dbReference type="EMBL" id="CAM12057.1"/>
    </source>
</evidence>
<dbReference type="eggNOG" id="COG1191">
    <property type="taxonomic scope" value="Bacteria"/>
</dbReference>
<evidence type="ECO:0000313" key="7">
    <source>
        <dbReference type="Proteomes" id="UP000008323"/>
    </source>
</evidence>
<keyword evidence="6" id="KW-0240">DNA-directed RNA polymerase</keyword>
<dbReference type="PROSITE" id="PS00715">
    <property type="entry name" value="SIGMA70_1"/>
    <property type="match status" value="1"/>
</dbReference>
<dbReference type="AlphaFoldDB" id="B1VAT4"/>
<feature type="domain" description="RNA polymerase sigma-70" evidence="5">
    <location>
        <begin position="54"/>
        <end position="67"/>
    </location>
</feature>
<keyword evidence="1" id="KW-0805">Transcription regulation</keyword>
<name>B1VAT4_PHYAS</name>
<dbReference type="GO" id="GO:0000428">
    <property type="term" value="C:DNA-directed RNA polymerase complex"/>
    <property type="evidence" value="ECO:0007669"/>
    <property type="project" value="UniProtKB-KW"/>
</dbReference>
<evidence type="ECO:0000259" key="5">
    <source>
        <dbReference type="PROSITE" id="PS00715"/>
    </source>
</evidence>
<dbReference type="STRING" id="59748.PA0723"/>
<dbReference type="Proteomes" id="UP000008323">
    <property type="component" value="Chromosome"/>
</dbReference>
<gene>
    <name evidence="6" type="primary">fliA</name>
    <name evidence="6" type="ordered locus">PA0723</name>
</gene>
<protein>
    <submittedName>
        <fullName evidence="6">DNA-directed RNA polymerase specialized sigma subunit</fullName>
    </submittedName>
</protein>
<dbReference type="InterPro" id="IPR013325">
    <property type="entry name" value="RNA_pol_sigma_r2"/>
</dbReference>
<dbReference type="InterPro" id="IPR014284">
    <property type="entry name" value="RNA_pol_sigma-70_dom"/>
</dbReference>
<evidence type="ECO:0000256" key="4">
    <source>
        <dbReference type="ARBA" id="ARBA00023163"/>
    </source>
</evidence>
<dbReference type="GO" id="GO:0006352">
    <property type="term" value="P:DNA-templated transcription initiation"/>
    <property type="evidence" value="ECO:0007669"/>
    <property type="project" value="InterPro"/>
</dbReference>
<keyword evidence="2" id="KW-0731">Sigma factor</keyword>
<accession>B1VAT4</accession>
<evidence type="ECO:0000256" key="1">
    <source>
        <dbReference type="ARBA" id="ARBA00023015"/>
    </source>
</evidence>
<keyword evidence="4" id="KW-0804">Transcription</keyword>
<dbReference type="GO" id="GO:0016987">
    <property type="term" value="F:sigma factor activity"/>
    <property type="evidence" value="ECO:0007669"/>
    <property type="project" value="UniProtKB-KW"/>
</dbReference>
<organism evidence="6 7">
    <name type="scientific">Phytoplasma australiense</name>
    <dbReference type="NCBI Taxonomy" id="59748"/>
    <lineage>
        <taxon>Bacteria</taxon>
        <taxon>Bacillati</taxon>
        <taxon>Mycoplasmatota</taxon>
        <taxon>Mollicutes</taxon>
        <taxon>Acholeplasmatales</taxon>
        <taxon>Acholeplasmataceae</taxon>
        <taxon>Candidatus Phytoplasma</taxon>
        <taxon>16SrXII (Stolbur group)</taxon>
    </lineage>
</organism>
<dbReference type="SUPFAM" id="SSF88946">
    <property type="entry name" value="Sigma2 domain of RNA polymerase sigma factors"/>
    <property type="match status" value="1"/>
</dbReference>
<evidence type="ECO:0000256" key="2">
    <source>
        <dbReference type="ARBA" id="ARBA00023082"/>
    </source>
</evidence>
<evidence type="ECO:0000256" key="3">
    <source>
        <dbReference type="ARBA" id="ARBA00023125"/>
    </source>
</evidence>
<dbReference type="KEGG" id="pal:PA0723"/>
<reference evidence="6 7" key="1">
    <citation type="journal article" date="2008" name="J. Bacteriol.">
        <title>Comparative genome analysis of 'Candidatus Phytoplasma australiense' (subgroup tuf-Australia I; rp-A) and 'Ca. Phytoplasma asteris' strains OY-M and AY-WB.</title>
        <authorList>
            <person name="Tran-Nguyen L.T."/>
            <person name="Kube M."/>
            <person name="Schneider B."/>
            <person name="Reinhardt R."/>
            <person name="Gibb K.S."/>
        </authorList>
    </citation>
    <scope>NUCLEOTIDE SEQUENCE [LARGE SCALE GENOMIC DNA]</scope>
</reference>
<keyword evidence="3" id="KW-0238">DNA-binding</keyword>
<dbReference type="NCBIfam" id="TIGR02937">
    <property type="entry name" value="sigma70-ECF"/>
    <property type="match status" value="1"/>
</dbReference>
<proteinExistence type="predicted"/>
<dbReference type="GO" id="GO:0003677">
    <property type="term" value="F:DNA binding"/>
    <property type="evidence" value="ECO:0007669"/>
    <property type="project" value="UniProtKB-KW"/>
</dbReference>
<dbReference type="Gene3D" id="1.10.1740.10">
    <property type="match status" value="1"/>
</dbReference>